<accession>A0AB34JE35</accession>
<dbReference type="AlphaFoldDB" id="A0AB34JE35"/>
<dbReference type="PANTHER" id="PTHR21257:SF52">
    <property type="entry name" value="DELTA(14)-STEROL REDUCTASE TM7SF2"/>
    <property type="match status" value="1"/>
</dbReference>
<protein>
    <recommendedName>
        <fullName evidence="10">Polyprenol reductase</fullName>
    </recommendedName>
</protein>
<evidence type="ECO:0000313" key="9">
    <source>
        <dbReference type="Proteomes" id="UP001515480"/>
    </source>
</evidence>
<dbReference type="GO" id="GO:0005789">
    <property type="term" value="C:endoplasmic reticulum membrane"/>
    <property type="evidence" value="ECO:0007669"/>
    <property type="project" value="TreeGrafter"/>
</dbReference>
<comment type="subcellular location">
    <subcellularLocation>
        <location evidence="1">Membrane</location>
        <topology evidence="1">Multi-pass membrane protein</topology>
    </subcellularLocation>
</comment>
<dbReference type="GO" id="GO:0050613">
    <property type="term" value="F:Delta14-sterol reductase activity"/>
    <property type="evidence" value="ECO:0007669"/>
    <property type="project" value="TreeGrafter"/>
</dbReference>
<dbReference type="Proteomes" id="UP001515480">
    <property type="component" value="Unassembled WGS sequence"/>
</dbReference>
<keyword evidence="3 6" id="KW-0812">Transmembrane</keyword>
<evidence type="ECO:0000256" key="6">
    <source>
        <dbReference type="SAM" id="Phobius"/>
    </source>
</evidence>
<keyword evidence="5 6" id="KW-0472">Membrane</keyword>
<dbReference type="GO" id="GO:0016126">
    <property type="term" value="P:sterol biosynthetic process"/>
    <property type="evidence" value="ECO:0007669"/>
    <property type="project" value="InterPro"/>
</dbReference>
<evidence type="ECO:0000256" key="5">
    <source>
        <dbReference type="ARBA" id="ARBA00023136"/>
    </source>
</evidence>
<feature type="transmembrane region" description="Helical" evidence="6">
    <location>
        <begin position="77"/>
        <end position="100"/>
    </location>
</feature>
<dbReference type="InterPro" id="IPR001171">
    <property type="entry name" value="ERG24_DHCR-like"/>
</dbReference>
<name>A0AB34JE35_PRYPA</name>
<keyword evidence="4 6" id="KW-1133">Transmembrane helix</keyword>
<evidence type="ECO:0000256" key="1">
    <source>
        <dbReference type="ARBA" id="ARBA00004141"/>
    </source>
</evidence>
<evidence type="ECO:0008006" key="10">
    <source>
        <dbReference type="Google" id="ProtNLM"/>
    </source>
</evidence>
<feature type="chain" id="PRO_5044261074" description="Polyprenol reductase" evidence="7">
    <location>
        <begin position="17"/>
        <end position="256"/>
    </location>
</feature>
<evidence type="ECO:0000313" key="8">
    <source>
        <dbReference type="EMBL" id="KAL1519188.1"/>
    </source>
</evidence>
<keyword evidence="7" id="KW-0732">Signal</keyword>
<dbReference type="Pfam" id="PF01222">
    <property type="entry name" value="ERG4_ERG24"/>
    <property type="match status" value="2"/>
</dbReference>
<dbReference type="PANTHER" id="PTHR21257">
    <property type="entry name" value="DELTA(14)-STEROL REDUCTASE"/>
    <property type="match status" value="1"/>
</dbReference>
<sequence length="256" mass="28200">MAALLAVFHALPRVCGFVCGVAALHWLLPAWHTTGYACASDGAPLRYRLNGLLVLIATAAGWAALQPHHASDAAVHWWAYWAAAHVVGLGASAAVFAMTWSDRELPLRSLTSDQKQLCERAARGENVQSLLPPAPHRSLAAHFFFGFKFNPRLGQVDLKMLCYTIGACGLLWNLLSGAALRLSMHGSLSLAFWTYGSLVAQSWPEALLPWAYPIYYVAILIPRQHDDDDLLRCKYGDAVFRLYSEAVPYRIVPGVW</sequence>
<organism evidence="8 9">
    <name type="scientific">Prymnesium parvum</name>
    <name type="common">Toxic golden alga</name>
    <dbReference type="NCBI Taxonomy" id="97485"/>
    <lineage>
        <taxon>Eukaryota</taxon>
        <taxon>Haptista</taxon>
        <taxon>Haptophyta</taxon>
        <taxon>Prymnesiophyceae</taxon>
        <taxon>Prymnesiales</taxon>
        <taxon>Prymnesiaceae</taxon>
        <taxon>Prymnesium</taxon>
    </lineage>
</organism>
<proteinExistence type="inferred from homology"/>
<gene>
    <name evidence="8" type="ORF">AB1Y20_003448</name>
</gene>
<feature type="transmembrane region" description="Helical" evidence="6">
    <location>
        <begin position="47"/>
        <end position="65"/>
    </location>
</feature>
<evidence type="ECO:0000256" key="4">
    <source>
        <dbReference type="ARBA" id="ARBA00022989"/>
    </source>
</evidence>
<reference evidence="8 9" key="1">
    <citation type="journal article" date="2024" name="Science">
        <title>Giant polyketide synthase enzymes in the biosynthesis of giant marine polyether toxins.</title>
        <authorList>
            <person name="Fallon T.R."/>
            <person name="Shende V.V."/>
            <person name="Wierzbicki I.H."/>
            <person name="Pendleton A.L."/>
            <person name="Watervoot N.F."/>
            <person name="Auber R.P."/>
            <person name="Gonzalez D.J."/>
            <person name="Wisecaver J.H."/>
            <person name="Moore B.S."/>
        </authorList>
    </citation>
    <scope>NUCLEOTIDE SEQUENCE [LARGE SCALE GENOMIC DNA]</scope>
    <source>
        <strain evidence="8 9">12B1</strain>
    </source>
</reference>
<dbReference type="EMBL" id="JBGBPQ010000010">
    <property type="protein sequence ID" value="KAL1519188.1"/>
    <property type="molecule type" value="Genomic_DNA"/>
</dbReference>
<keyword evidence="9" id="KW-1185">Reference proteome</keyword>
<feature type="signal peptide" evidence="7">
    <location>
        <begin position="1"/>
        <end position="16"/>
    </location>
</feature>
<evidence type="ECO:0000256" key="7">
    <source>
        <dbReference type="SAM" id="SignalP"/>
    </source>
</evidence>
<comment type="caution">
    <text evidence="8">The sequence shown here is derived from an EMBL/GenBank/DDBJ whole genome shotgun (WGS) entry which is preliminary data.</text>
</comment>
<evidence type="ECO:0000256" key="3">
    <source>
        <dbReference type="ARBA" id="ARBA00022692"/>
    </source>
</evidence>
<evidence type="ECO:0000256" key="2">
    <source>
        <dbReference type="ARBA" id="ARBA00005402"/>
    </source>
</evidence>
<comment type="similarity">
    <text evidence="2">Belongs to the ERG4/ERG24 family.</text>
</comment>